<evidence type="ECO:0000313" key="8">
    <source>
        <dbReference type="Proteomes" id="UP000641932"/>
    </source>
</evidence>
<protein>
    <submittedName>
        <fullName evidence="7">Transporter</fullName>
    </submittedName>
</protein>
<evidence type="ECO:0000313" key="7">
    <source>
        <dbReference type="EMBL" id="GGO84063.1"/>
    </source>
</evidence>
<evidence type="ECO:0000256" key="5">
    <source>
        <dbReference type="ARBA" id="ARBA00023136"/>
    </source>
</evidence>
<dbReference type="GO" id="GO:0022857">
    <property type="term" value="F:transmembrane transporter activity"/>
    <property type="evidence" value="ECO:0007669"/>
    <property type="project" value="InterPro"/>
</dbReference>
<keyword evidence="5 6" id="KW-0472">Membrane</keyword>
<dbReference type="Gene3D" id="1.20.1740.10">
    <property type="entry name" value="Amino acid/polyamine transporter I"/>
    <property type="match status" value="1"/>
</dbReference>
<feature type="transmembrane region" description="Helical" evidence="6">
    <location>
        <begin position="380"/>
        <end position="413"/>
    </location>
</feature>
<comment type="caution">
    <text evidence="7">The sequence shown here is derived from an EMBL/GenBank/DDBJ whole genome shotgun (WGS) entry which is preliminary data.</text>
</comment>
<evidence type="ECO:0000256" key="2">
    <source>
        <dbReference type="ARBA" id="ARBA00022475"/>
    </source>
</evidence>
<feature type="transmembrane region" description="Helical" evidence="6">
    <location>
        <begin position="12"/>
        <end position="35"/>
    </location>
</feature>
<evidence type="ECO:0000256" key="1">
    <source>
        <dbReference type="ARBA" id="ARBA00004651"/>
    </source>
</evidence>
<gene>
    <name evidence="7" type="ORF">GCM10012280_14670</name>
</gene>
<evidence type="ECO:0000256" key="6">
    <source>
        <dbReference type="SAM" id="Phobius"/>
    </source>
</evidence>
<feature type="transmembrane region" description="Helical" evidence="6">
    <location>
        <begin position="187"/>
        <end position="206"/>
    </location>
</feature>
<keyword evidence="3 6" id="KW-0812">Transmembrane</keyword>
<feature type="transmembrane region" description="Helical" evidence="6">
    <location>
        <begin position="226"/>
        <end position="249"/>
    </location>
</feature>
<comment type="subcellular location">
    <subcellularLocation>
        <location evidence="1">Cell membrane</location>
        <topology evidence="1">Multi-pass membrane protein</topology>
    </subcellularLocation>
</comment>
<dbReference type="Proteomes" id="UP000641932">
    <property type="component" value="Unassembled WGS sequence"/>
</dbReference>
<reference evidence="7" key="1">
    <citation type="journal article" date="2014" name="Int. J. Syst. Evol. Microbiol.">
        <title>Complete genome sequence of Corynebacterium casei LMG S-19264T (=DSM 44701T), isolated from a smear-ripened cheese.</title>
        <authorList>
            <consortium name="US DOE Joint Genome Institute (JGI-PGF)"/>
            <person name="Walter F."/>
            <person name="Albersmeier A."/>
            <person name="Kalinowski J."/>
            <person name="Ruckert C."/>
        </authorList>
    </citation>
    <scope>NUCLEOTIDE SEQUENCE</scope>
    <source>
        <strain evidence="7">CGMCC 4.7201</strain>
    </source>
</reference>
<keyword evidence="2" id="KW-1003">Cell membrane</keyword>
<dbReference type="PIRSF" id="PIRSF006060">
    <property type="entry name" value="AA_transporter"/>
    <property type="match status" value="1"/>
</dbReference>
<dbReference type="RefSeq" id="WP_229698221.1">
    <property type="nucleotide sequence ID" value="NZ_BMMS01000005.1"/>
</dbReference>
<evidence type="ECO:0000256" key="3">
    <source>
        <dbReference type="ARBA" id="ARBA00022692"/>
    </source>
</evidence>
<proteinExistence type="predicted"/>
<dbReference type="PANTHER" id="PTHR42770">
    <property type="entry name" value="AMINO ACID TRANSPORTER-RELATED"/>
    <property type="match status" value="1"/>
</dbReference>
<dbReference type="EMBL" id="BMMS01000005">
    <property type="protein sequence ID" value="GGO84063.1"/>
    <property type="molecule type" value="Genomic_DNA"/>
</dbReference>
<feature type="transmembrane region" description="Helical" evidence="6">
    <location>
        <begin position="123"/>
        <end position="141"/>
    </location>
</feature>
<name>A0A917ZIK6_9ACTN</name>
<evidence type="ECO:0000256" key="4">
    <source>
        <dbReference type="ARBA" id="ARBA00022989"/>
    </source>
</evidence>
<accession>A0A917ZIK6</accession>
<sequence length="420" mass="41890">MTGSPPAAPARRLGTADAVVIGLGSMLGAGVFAAFAPAARAAGAGLLIALVLAAAVAYCNATSSARLAALHPESGGTYVYGRRRLGDFYGYLAGWGFVVGKTASCAAMALTVAAYAAPGAGRGVRTVVAVTAVAALTAANYRGIHRSALVTRVLVAVALVALVCVVAACLLGGQARAEHFAPFPGTGVRGVLEAAGLLFFAFAGYARIATLGEEVRDPRRTIPRAIPVALGITFAVYASVALATLAALGPGRLASATDPLAFAVERGGWSALAPVVRVGAVAAALGSLLALILGVSRTAFAMARDGHLPAALAALHPRFQVPHRAELAVGAVVAAVAASVDLRGAIGFSSFAVLVYYAIANASALTLRADEGPPPRAVPVLGLVGCVVLAVSLPLASVLSGAAVLAVGAAVWALRRGRRN</sequence>
<dbReference type="GO" id="GO:0005886">
    <property type="term" value="C:plasma membrane"/>
    <property type="evidence" value="ECO:0007669"/>
    <property type="project" value="UniProtKB-SubCell"/>
</dbReference>
<keyword evidence="4 6" id="KW-1133">Transmembrane helix</keyword>
<dbReference type="InterPro" id="IPR050367">
    <property type="entry name" value="APC_superfamily"/>
</dbReference>
<dbReference type="InterPro" id="IPR002293">
    <property type="entry name" value="AA/rel_permease1"/>
</dbReference>
<dbReference type="PANTHER" id="PTHR42770:SF7">
    <property type="entry name" value="MEMBRANE PROTEIN"/>
    <property type="match status" value="1"/>
</dbReference>
<feature type="transmembrane region" description="Helical" evidence="6">
    <location>
        <begin position="327"/>
        <end position="360"/>
    </location>
</feature>
<feature type="transmembrane region" description="Helical" evidence="6">
    <location>
        <begin position="269"/>
        <end position="295"/>
    </location>
</feature>
<keyword evidence="8" id="KW-1185">Reference proteome</keyword>
<organism evidence="7 8">
    <name type="scientific">Wenjunlia tyrosinilytica</name>
    <dbReference type="NCBI Taxonomy" id="1544741"/>
    <lineage>
        <taxon>Bacteria</taxon>
        <taxon>Bacillati</taxon>
        <taxon>Actinomycetota</taxon>
        <taxon>Actinomycetes</taxon>
        <taxon>Kitasatosporales</taxon>
        <taxon>Streptomycetaceae</taxon>
        <taxon>Wenjunlia</taxon>
    </lineage>
</organism>
<feature type="transmembrane region" description="Helical" evidence="6">
    <location>
        <begin position="41"/>
        <end position="61"/>
    </location>
</feature>
<reference evidence="7" key="2">
    <citation type="submission" date="2020-09" db="EMBL/GenBank/DDBJ databases">
        <authorList>
            <person name="Sun Q."/>
            <person name="Zhou Y."/>
        </authorList>
    </citation>
    <scope>NUCLEOTIDE SEQUENCE</scope>
    <source>
        <strain evidence="7">CGMCC 4.7201</strain>
    </source>
</reference>
<dbReference type="AlphaFoldDB" id="A0A917ZIK6"/>
<dbReference type="Pfam" id="PF13520">
    <property type="entry name" value="AA_permease_2"/>
    <property type="match status" value="1"/>
</dbReference>
<feature type="transmembrane region" description="Helical" evidence="6">
    <location>
        <begin position="92"/>
        <end position="117"/>
    </location>
</feature>
<feature type="transmembrane region" description="Helical" evidence="6">
    <location>
        <begin position="153"/>
        <end position="175"/>
    </location>
</feature>